<dbReference type="Proteomes" id="UP000198282">
    <property type="component" value="Unassembled WGS sequence"/>
</dbReference>
<evidence type="ECO:0000313" key="3">
    <source>
        <dbReference type="Proteomes" id="UP000198282"/>
    </source>
</evidence>
<dbReference type="Gene3D" id="3.40.50.1820">
    <property type="entry name" value="alpha/beta hydrolase"/>
    <property type="match status" value="1"/>
</dbReference>
<dbReference type="AlphaFoldDB" id="A0A239BGL1"/>
<dbReference type="InterPro" id="IPR000073">
    <property type="entry name" value="AB_hydrolase_1"/>
</dbReference>
<dbReference type="GO" id="GO:0004806">
    <property type="term" value="F:triacylglycerol lipase activity"/>
    <property type="evidence" value="ECO:0007669"/>
    <property type="project" value="TreeGrafter"/>
</dbReference>
<feature type="domain" description="AB hydrolase-1" evidence="1">
    <location>
        <begin position="24"/>
        <end position="264"/>
    </location>
</feature>
<dbReference type="GO" id="GO:0046503">
    <property type="term" value="P:glycerolipid catabolic process"/>
    <property type="evidence" value="ECO:0007669"/>
    <property type="project" value="TreeGrafter"/>
</dbReference>
<sequence length="286" mass="30225">MTQRASANGIEIAYDTFGSPRGRPLLLVMGLGSQLIHWDEEFCGALADAGHHVVRFDNRDVGESTHLHDAGAPVFGENMRAPYLLDDMADDAAGLLDALGWESAHVVGASMGGMIAQLLAIRHPHRVRSLTSIMSTPSPEAARPTQAAMAALMAPPASDRETAIQRALATWEVIGSPGYPLDRERTTRLAGLSYDRSFDPAGSARQLAAITASADRAPMLKELTVRALVLHGEDDQLVPLSGGIATAEAIPGAGLITFPGMGHDLPRPLWPEFVGAIGELTAAAED</sequence>
<accession>A0A239BGL1</accession>
<dbReference type="PANTHER" id="PTHR43433:SF5">
    <property type="entry name" value="AB HYDROLASE-1 DOMAIN-CONTAINING PROTEIN"/>
    <property type="match status" value="1"/>
</dbReference>
<evidence type="ECO:0000259" key="1">
    <source>
        <dbReference type="Pfam" id="PF00561"/>
    </source>
</evidence>
<organism evidence="2 3">
    <name type="scientific">Streptosporangium subroseum</name>
    <dbReference type="NCBI Taxonomy" id="106412"/>
    <lineage>
        <taxon>Bacteria</taxon>
        <taxon>Bacillati</taxon>
        <taxon>Actinomycetota</taxon>
        <taxon>Actinomycetes</taxon>
        <taxon>Streptosporangiales</taxon>
        <taxon>Streptosporangiaceae</taxon>
        <taxon>Streptosporangium</taxon>
    </lineage>
</organism>
<dbReference type="EMBL" id="FZOD01000003">
    <property type="protein sequence ID" value="SNS06772.1"/>
    <property type="molecule type" value="Genomic_DNA"/>
</dbReference>
<dbReference type="RefSeq" id="WP_089205893.1">
    <property type="nucleotide sequence ID" value="NZ_FZOD01000003.1"/>
</dbReference>
<dbReference type="InterPro" id="IPR029058">
    <property type="entry name" value="AB_hydrolase_fold"/>
</dbReference>
<keyword evidence="3" id="KW-1185">Reference proteome</keyword>
<reference evidence="2 3" key="1">
    <citation type="submission" date="2017-06" db="EMBL/GenBank/DDBJ databases">
        <authorList>
            <person name="Kim H.J."/>
            <person name="Triplett B.A."/>
        </authorList>
    </citation>
    <scope>NUCLEOTIDE SEQUENCE [LARGE SCALE GENOMIC DNA]</scope>
    <source>
        <strain evidence="2 3">CGMCC 4.2132</strain>
    </source>
</reference>
<name>A0A239BGL1_9ACTN</name>
<dbReference type="SUPFAM" id="SSF53474">
    <property type="entry name" value="alpha/beta-Hydrolases"/>
    <property type="match status" value="1"/>
</dbReference>
<proteinExistence type="predicted"/>
<gene>
    <name evidence="2" type="ORF">SAMN05216276_1003185</name>
</gene>
<protein>
    <submittedName>
        <fullName evidence="2">Pimeloyl-ACP methyl ester carboxylesterase</fullName>
    </submittedName>
</protein>
<dbReference type="PANTHER" id="PTHR43433">
    <property type="entry name" value="HYDROLASE, ALPHA/BETA FOLD FAMILY PROTEIN"/>
    <property type="match status" value="1"/>
</dbReference>
<dbReference type="OrthoDB" id="8957634at2"/>
<dbReference type="Pfam" id="PF00561">
    <property type="entry name" value="Abhydrolase_1"/>
    <property type="match status" value="1"/>
</dbReference>
<evidence type="ECO:0000313" key="2">
    <source>
        <dbReference type="EMBL" id="SNS06772.1"/>
    </source>
</evidence>
<dbReference type="InterPro" id="IPR050471">
    <property type="entry name" value="AB_hydrolase"/>
</dbReference>